<proteinExistence type="predicted"/>
<dbReference type="Proteomes" id="UP001392318">
    <property type="component" value="Unassembled WGS sequence"/>
</dbReference>
<evidence type="ECO:0000313" key="1">
    <source>
        <dbReference type="EMBL" id="MEM5403673.1"/>
    </source>
</evidence>
<gene>
    <name evidence="1" type="ORF">VSR83_27165</name>
</gene>
<reference evidence="1" key="1">
    <citation type="submission" date="2024-01" db="EMBL/GenBank/DDBJ databases">
        <title>The diversity of rhizobia nodulating Mimosa spp. in eleven states of Brazil covering several biomes is determined by host plant, location, and edaphic factors.</title>
        <authorList>
            <person name="Rouws L."/>
            <person name="Barauna A."/>
            <person name="Beukes C."/>
            <person name="De Faria S.M."/>
            <person name="Gross E."/>
            <person name="Dos Reis Junior F.B."/>
            <person name="Simon M."/>
            <person name="Maluk M."/>
            <person name="Odee D.W."/>
            <person name="Kenicer G."/>
            <person name="Young J.P.W."/>
            <person name="Reis V.M."/>
            <person name="Zilli J."/>
            <person name="James E.K."/>
        </authorList>
    </citation>
    <scope>NUCLEOTIDE SEQUENCE</scope>
    <source>
        <strain evidence="1">JPY452</strain>
    </source>
</reference>
<keyword evidence="2" id="KW-1185">Reference proteome</keyword>
<accession>A0ACC6RQQ6</accession>
<comment type="caution">
    <text evidence="1">The sequence shown here is derived from an EMBL/GenBank/DDBJ whole genome shotgun (WGS) entry which is preliminary data.</text>
</comment>
<sequence>MRSHVKIPTLNKNETLKTGAMRMRSGLDMRREDRTPLLFAPLLLNKDGKALAQVADLSSRGALLHARNGLLFRGETVSGWLQSAPIDDEDEIVLAVALDVRWISEDQDRGWSRVGCEMHPLDQRSMARLQDLIAKAAP</sequence>
<protein>
    <submittedName>
        <fullName evidence="1">PilZ domain-containing protein</fullName>
    </submittedName>
</protein>
<dbReference type="EMBL" id="JAYMRU010000023">
    <property type="protein sequence ID" value="MEM5403673.1"/>
    <property type="molecule type" value="Genomic_DNA"/>
</dbReference>
<evidence type="ECO:0000313" key="2">
    <source>
        <dbReference type="Proteomes" id="UP001392318"/>
    </source>
</evidence>
<organism evidence="1 2">
    <name type="scientific">Paraburkholderia unamae</name>
    <dbReference type="NCBI Taxonomy" id="219649"/>
    <lineage>
        <taxon>Bacteria</taxon>
        <taxon>Pseudomonadati</taxon>
        <taxon>Pseudomonadota</taxon>
        <taxon>Betaproteobacteria</taxon>
        <taxon>Burkholderiales</taxon>
        <taxon>Burkholderiaceae</taxon>
        <taxon>Paraburkholderia</taxon>
    </lineage>
</organism>
<name>A0ACC6RQQ6_9BURK</name>